<dbReference type="AlphaFoldDB" id="A0A5C0SBX8"/>
<dbReference type="GO" id="GO:0030435">
    <property type="term" value="P:sporulation resulting in formation of a cellular spore"/>
    <property type="evidence" value="ECO:0007669"/>
    <property type="project" value="InterPro"/>
</dbReference>
<dbReference type="EMBL" id="CP042243">
    <property type="protein sequence ID" value="QEK12063.1"/>
    <property type="molecule type" value="Genomic_DNA"/>
</dbReference>
<dbReference type="InterPro" id="IPR051922">
    <property type="entry name" value="Bact_Sporulation_Assoc"/>
</dbReference>
<dbReference type="OrthoDB" id="9794671at2"/>
<proteinExistence type="predicted"/>
<dbReference type="Proteomes" id="UP000324646">
    <property type="component" value="Chromosome"/>
</dbReference>
<keyword evidence="3" id="KW-1185">Reference proteome</keyword>
<name>A0A5C0SBX8_CRATE</name>
<reference evidence="2 3" key="1">
    <citation type="submission" date="2019-07" db="EMBL/GenBank/DDBJ databases">
        <title>Complete genome of Crassaminicella thermophila SY095.</title>
        <authorList>
            <person name="Li X."/>
        </authorList>
    </citation>
    <scope>NUCLEOTIDE SEQUENCE [LARGE SCALE GENOMIC DNA]</scope>
    <source>
        <strain evidence="2 3">SY095</strain>
    </source>
</reference>
<sequence>MMINFKKLSFRFLLLLILIIILPFQVNANTQSKLINQVKIGIRFGDSATPLVSMYSPSGLELGYYIGNEFKSMISFIENEEIIIRKDSYFMEINGTFIEYDFDSQSDSYNTNIQGPIHIQIGDKFDSLDEANSFKKSLPDLMDNTYIVYEDGWRVWIGLYSSYSDAEAAFSNIKALISNAELRIIAKDSKRIQVLNKSGKVLFMYNTSNETYHFRPIPQKDNPSVIQLDGKSFRGTIIINRYLDSDLTVINQLDLEEYLYGVVPREISGDWPLEAQKAQAVAARSYAIVNLNRHKDYGFDLCSTIHCQVYGGYSSENPITRRAVDETKGEVLTYNGKVVTAFYHSNSGGHTEDSESVWSNSLGYLRGVEDPYSIGEPNDKWTKVYTREQIEEILASNGLSVGRLENITVEERSKNGRVLKVVFYGSKGNKTLEKGQIRNIFGYNNIKSTWFDIMSNADSTVKVLSDLNELPQEIRTVNKYIITAEGIKEIELQNKYMDNGNKMKVIPTPTGSDQYLFTGKGWGHGLGMSQWGAKKMAEEGFKYKQILTHYYTGTKIE</sequence>
<gene>
    <name evidence="2" type="ORF">FQB35_06570</name>
</gene>
<accession>A0A5C0SBX8</accession>
<dbReference type="InterPro" id="IPR013486">
    <property type="entry name" value="SpoIID/LytB"/>
</dbReference>
<feature type="domain" description="Sporulation stage II protein D amidase enhancer LytB N-terminal" evidence="1">
    <location>
        <begin position="245"/>
        <end position="334"/>
    </location>
</feature>
<evidence type="ECO:0000313" key="3">
    <source>
        <dbReference type="Proteomes" id="UP000324646"/>
    </source>
</evidence>
<dbReference type="KEGG" id="crs:FQB35_06570"/>
<dbReference type="Pfam" id="PF08486">
    <property type="entry name" value="SpoIID"/>
    <property type="match status" value="1"/>
</dbReference>
<evidence type="ECO:0000259" key="1">
    <source>
        <dbReference type="Pfam" id="PF08486"/>
    </source>
</evidence>
<dbReference type="InterPro" id="IPR013693">
    <property type="entry name" value="SpoIID/LytB_N"/>
</dbReference>
<dbReference type="PANTHER" id="PTHR30032">
    <property type="entry name" value="N-ACETYLMURAMOYL-L-ALANINE AMIDASE-RELATED"/>
    <property type="match status" value="1"/>
</dbReference>
<organism evidence="2 3">
    <name type="scientific">Crassaminicella thermophila</name>
    <dbReference type="NCBI Taxonomy" id="2599308"/>
    <lineage>
        <taxon>Bacteria</taxon>
        <taxon>Bacillati</taxon>
        <taxon>Bacillota</taxon>
        <taxon>Clostridia</taxon>
        <taxon>Eubacteriales</taxon>
        <taxon>Clostridiaceae</taxon>
        <taxon>Crassaminicella</taxon>
    </lineage>
</organism>
<evidence type="ECO:0000313" key="2">
    <source>
        <dbReference type="EMBL" id="QEK12063.1"/>
    </source>
</evidence>
<dbReference type="GO" id="GO:0030288">
    <property type="term" value="C:outer membrane-bounded periplasmic space"/>
    <property type="evidence" value="ECO:0007669"/>
    <property type="project" value="TreeGrafter"/>
</dbReference>
<protein>
    <submittedName>
        <fullName evidence="2">SpoIID/LytB domain-containing protein</fullName>
    </submittedName>
</protein>
<dbReference type="PANTHER" id="PTHR30032:SF4">
    <property type="entry name" value="AMIDASE ENHANCER"/>
    <property type="match status" value="1"/>
</dbReference>
<dbReference type="NCBIfam" id="TIGR02669">
    <property type="entry name" value="SpoIID_LytB"/>
    <property type="match status" value="1"/>
</dbReference>